<feature type="compositionally biased region" description="Basic and acidic residues" evidence="1">
    <location>
        <begin position="25"/>
        <end position="54"/>
    </location>
</feature>
<comment type="caution">
    <text evidence="3">The sequence shown here is derived from an EMBL/GenBank/DDBJ whole genome shotgun (WGS) entry which is preliminary data.</text>
</comment>
<gene>
    <name evidence="3" type="ORF">EKO23_11810</name>
</gene>
<keyword evidence="2" id="KW-1133">Transmembrane helix</keyword>
<evidence type="ECO:0000313" key="3">
    <source>
        <dbReference type="EMBL" id="RYP85683.1"/>
    </source>
</evidence>
<keyword evidence="2" id="KW-0812">Transmembrane</keyword>
<feature type="transmembrane region" description="Helical" evidence="2">
    <location>
        <begin position="91"/>
        <end position="110"/>
    </location>
</feature>
<dbReference type="AlphaFoldDB" id="A0A4Q4ZCH0"/>
<dbReference type="EMBL" id="SDKM01000015">
    <property type="protein sequence ID" value="RYP85683.1"/>
    <property type="molecule type" value="Genomic_DNA"/>
</dbReference>
<dbReference type="Proteomes" id="UP000295198">
    <property type="component" value="Unassembled WGS sequence"/>
</dbReference>
<dbReference type="RefSeq" id="WP_134717472.1">
    <property type="nucleotide sequence ID" value="NZ_SDKM01000015.1"/>
</dbReference>
<protein>
    <submittedName>
        <fullName evidence="3">Uncharacterized protein</fullName>
    </submittedName>
</protein>
<evidence type="ECO:0000256" key="2">
    <source>
        <dbReference type="SAM" id="Phobius"/>
    </source>
</evidence>
<proteinExistence type="predicted"/>
<evidence type="ECO:0000313" key="4">
    <source>
        <dbReference type="Proteomes" id="UP000295198"/>
    </source>
</evidence>
<accession>A0A4Q4ZCH0</accession>
<dbReference type="OrthoDB" id="3787269at2"/>
<reference evidence="3 4" key="1">
    <citation type="submission" date="2019-01" db="EMBL/GenBank/DDBJ databases">
        <title>Nocardioides guangzhouensis sp. nov., an actinobacterium isolated from soil.</title>
        <authorList>
            <person name="Fu Y."/>
            <person name="Cai Y."/>
            <person name="Lin Z."/>
            <person name="Chen P."/>
        </authorList>
    </citation>
    <scope>NUCLEOTIDE SEQUENCE [LARGE SCALE GENOMIC DNA]</scope>
    <source>
        <strain evidence="3 4">130</strain>
    </source>
</reference>
<keyword evidence="2" id="KW-0472">Membrane</keyword>
<name>A0A4Q4ZCH0_9ACTN</name>
<feature type="region of interest" description="Disordered" evidence="1">
    <location>
        <begin position="1"/>
        <end position="88"/>
    </location>
</feature>
<feature type="compositionally biased region" description="Basic and acidic residues" evidence="1">
    <location>
        <begin position="1"/>
        <end position="10"/>
    </location>
</feature>
<evidence type="ECO:0000256" key="1">
    <source>
        <dbReference type="SAM" id="MobiDB-lite"/>
    </source>
</evidence>
<sequence>MSKRDEDEAWRQIVANYGEQPSVDDLPRLDEHVEEHRIDEPSAERLPGDPERPGDGAQGEDASYSPFPWEDEGRYVPPPPPPVPRPEPRRALAWVGLFGAPIVLLVALVFGIYLPGWVSAILVGGFIGGFVYLVSTMSKDPRDPGDDGAVV</sequence>
<keyword evidence="4" id="KW-1185">Reference proteome</keyword>
<feature type="compositionally biased region" description="Pro residues" evidence="1">
    <location>
        <begin position="76"/>
        <end position="85"/>
    </location>
</feature>
<organism evidence="3 4">
    <name type="scientific">Nocardioides guangzhouensis</name>
    <dbReference type="NCBI Taxonomy" id="2497878"/>
    <lineage>
        <taxon>Bacteria</taxon>
        <taxon>Bacillati</taxon>
        <taxon>Actinomycetota</taxon>
        <taxon>Actinomycetes</taxon>
        <taxon>Propionibacteriales</taxon>
        <taxon>Nocardioidaceae</taxon>
        <taxon>Nocardioides</taxon>
    </lineage>
</organism>
<feature type="transmembrane region" description="Helical" evidence="2">
    <location>
        <begin position="116"/>
        <end position="134"/>
    </location>
</feature>